<sequence length="97" mass="10239">DPADMAPIIQAIGAGDLPKAIELTTPEITEKLSLAGTPDEVRAKIESEIAPTGVNHLIAAITDAGLVKQFTGRELTGVPDVDGQLRLIHDELMPAFK</sequence>
<dbReference type="SUPFAM" id="SSF51679">
    <property type="entry name" value="Bacterial luciferase-like"/>
    <property type="match status" value="1"/>
</dbReference>
<dbReference type="Gene3D" id="3.20.20.30">
    <property type="entry name" value="Luciferase-like domain"/>
    <property type="match status" value="1"/>
</dbReference>
<feature type="non-terminal residue" evidence="1">
    <location>
        <position position="1"/>
    </location>
</feature>
<dbReference type="InterPro" id="IPR036661">
    <property type="entry name" value="Luciferase-like_sf"/>
</dbReference>
<evidence type="ECO:0000313" key="1">
    <source>
        <dbReference type="EMBL" id="MFD0856727.1"/>
    </source>
</evidence>
<proteinExistence type="predicted"/>
<protein>
    <submittedName>
        <fullName evidence="1">5,10-methylene tetrahydromethanopterin reductase</fullName>
    </submittedName>
</protein>
<accession>A0ABW3CT46</accession>
<reference evidence="2" key="1">
    <citation type="journal article" date="2019" name="Int. J. Syst. Evol. Microbiol.">
        <title>The Global Catalogue of Microorganisms (GCM) 10K type strain sequencing project: providing services to taxonomists for standard genome sequencing and annotation.</title>
        <authorList>
            <consortium name="The Broad Institute Genomics Platform"/>
            <consortium name="The Broad Institute Genome Sequencing Center for Infectious Disease"/>
            <person name="Wu L."/>
            <person name="Ma J."/>
        </authorList>
    </citation>
    <scope>NUCLEOTIDE SEQUENCE [LARGE SCALE GENOMIC DNA]</scope>
    <source>
        <strain evidence="2">JCM 31696</strain>
    </source>
</reference>
<organism evidence="1 2">
    <name type="scientific">Actinomadura adrarensis</name>
    <dbReference type="NCBI Taxonomy" id="1819600"/>
    <lineage>
        <taxon>Bacteria</taxon>
        <taxon>Bacillati</taxon>
        <taxon>Actinomycetota</taxon>
        <taxon>Actinomycetes</taxon>
        <taxon>Streptosporangiales</taxon>
        <taxon>Thermomonosporaceae</taxon>
        <taxon>Actinomadura</taxon>
    </lineage>
</organism>
<comment type="caution">
    <text evidence="1">The sequence shown here is derived from an EMBL/GenBank/DDBJ whole genome shotgun (WGS) entry which is preliminary data.</text>
</comment>
<keyword evidence="2" id="KW-1185">Reference proteome</keyword>
<dbReference type="Proteomes" id="UP001597083">
    <property type="component" value="Unassembled WGS sequence"/>
</dbReference>
<evidence type="ECO:0000313" key="2">
    <source>
        <dbReference type="Proteomes" id="UP001597083"/>
    </source>
</evidence>
<name>A0ABW3CT46_9ACTN</name>
<gene>
    <name evidence="1" type="ORF">ACFQ07_31130</name>
</gene>
<dbReference type="EMBL" id="JBHTIR010004236">
    <property type="protein sequence ID" value="MFD0856727.1"/>
    <property type="molecule type" value="Genomic_DNA"/>
</dbReference>